<protein>
    <submittedName>
        <fullName evidence="1">Uncharacterized protein</fullName>
    </submittedName>
</protein>
<reference evidence="1 2" key="1">
    <citation type="submission" date="2015-09" db="EMBL/GenBank/DDBJ databases">
        <title>Draft genome of the parasitic nematode Teladorsagia circumcincta isolate WARC Sus (inbred).</title>
        <authorList>
            <person name="Mitreva M."/>
        </authorList>
    </citation>
    <scope>NUCLEOTIDE SEQUENCE [LARGE SCALE GENOMIC DNA]</scope>
    <source>
        <strain evidence="1 2">S</strain>
    </source>
</reference>
<gene>
    <name evidence="1" type="ORF">TELCIR_06265</name>
</gene>
<proteinExistence type="predicted"/>
<sequence length="78" mass="8620">MVRQFGFEAYVRAGNNTSNITLLLIEEQQGTTNISTANRSKHSDFDYESAVSINDTVGENSHLEGVDLLDGILKSHHL</sequence>
<name>A0A2G9UNL9_TELCI</name>
<accession>A0A2G9UNL9</accession>
<dbReference type="Proteomes" id="UP000230423">
    <property type="component" value="Unassembled WGS sequence"/>
</dbReference>
<dbReference type="EMBL" id="KZ345835">
    <property type="protein sequence ID" value="PIO71825.1"/>
    <property type="molecule type" value="Genomic_DNA"/>
</dbReference>
<dbReference type="AlphaFoldDB" id="A0A2G9UNL9"/>
<evidence type="ECO:0000313" key="2">
    <source>
        <dbReference type="Proteomes" id="UP000230423"/>
    </source>
</evidence>
<organism evidence="1 2">
    <name type="scientific">Teladorsagia circumcincta</name>
    <name type="common">Brown stomach worm</name>
    <name type="synonym">Ostertagia circumcincta</name>
    <dbReference type="NCBI Taxonomy" id="45464"/>
    <lineage>
        <taxon>Eukaryota</taxon>
        <taxon>Metazoa</taxon>
        <taxon>Ecdysozoa</taxon>
        <taxon>Nematoda</taxon>
        <taxon>Chromadorea</taxon>
        <taxon>Rhabditida</taxon>
        <taxon>Rhabditina</taxon>
        <taxon>Rhabditomorpha</taxon>
        <taxon>Strongyloidea</taxon>
        <taxon>Trichostrongylidae</taxon>
        <taxon>Teladorsagia</taxon>
    </lineage>
</organism>
<evidence type="ECO:0000313" key="1">
    <source>
        <dbReference type="EMBL" id="PIO71825.1"/>
    </source>
</evidence>
<dbReference type="OrthoDB" id="5781547at2759"/>
<keyword evidence="2" id="KW-1185">Reference proteome</keyword>